<gene>
    <name evidence="1" type="ORF">J2Z31_001849</name>
</gene>
<organism evidence="1 2">
    <name type="scientific">Sinorhizobium kostiense</name>
    <dbReference type="NCBI Taxonomy" id="76747"/>
    <lineage>
        <taxon>Bacteria</taxon>
        <taxon>Pseudomonadati</taxon>
        <taxon>Pseudomonadota</taxon>
        <taxon>Alphaproteobacteria</taxon>
        <taxon>Hyphomicrobiales</taxon>
        <taxon>Rhizobiaceae</taxon>
        <taxon>Sinorhizobium/Ensifer group</taxon>
        <taxon>Sinorhizobium</taxon>
    </lineage>
</organism>
<protein>
    <submittedName>
        <fullName evidence="1">Uncharacterized protein</fullName>
    </submittedName>
</protein>
<accession>A0ABS4QXI1</accession>
<name>A0ABS4QXI1_9HYPH</name>
<comment type="caution">
    <text evidence="1">The sequence shown here is derived from an EMBL/GenBank/DDBJ whole genome shotgun (WGS) entry which is preliminary data.</text>
</comment>
<evidence type="ECO:0000313" key="2">
    <source>
        <dbReference type="Proteomes" id="UP000730739"/>
    </source>
</evidence>
<evidence type="ECO:0000313" key="1">
    <source>
        <dbReference type="EMBL" id="MBP2235357.1"/>
    </source>
</evidence>
<keyword evidence="2" id="KW-1185">Reference proteome</keyword>
<dbReference type="RefSeq" id="WP_268828426.1">
    <property type="nucleotide sequence ID" value="NZ_JAGILA010000002.1"/>
</dbReference>
<reference evidence="1 2" key="1">
    <citation type="submission" date="2021-03" db="EMBL/GenBank/DDBJ databases">
        <title>Genomic Encyclopedia of Type Strains, Phase IV (KMG-IV): sequencing the most valuable type-strain genomes for metagenomic binning, comparative biology and taxonomic classification.</title>
        <authorList>
            <person name="Goeker M."/>
        </authorList>
    </citation>
    <scope>NUCLEOTIDE SEQUENCE [LARGE SCALE GENOMIC DNA]</scope>
    <source>
        <strain evidence="1 2">DSM 13372</strain>
    </source>
</reference>
<dbReference type="EMBL" id="JAGILA010000002">
    <property type="protein sequence ID" value="MBP2235357.1"/>
    <property type="molecule type" value="Genomic_DNA"/>
</dbReference>
<sequence>MGSVDEVDLFVDERGEELQEAFDAFLRELDEVEGLEDVDV</sequence>
<proteinExistence type="predicted"/>
<dbReference type="Proteomes" id="UP000730739">
    <property type="component" value="Unassembled WGS sequence"/>
</dbReference>